<organism evidence="1 2">
    <name type="scientific">Crocosphaera chwakensis CCY0110</name>
    <dbReference type="NCBI Taxonomy" id="391612"/>
    <lineage>
        <taxon>Bacteria</taxon>
        <taxon>Bacillati</taxon>
        <taxon>Cyanobacteriota</taxon>
        <taxon>Cyanophyceae</taxon>
        <taxon>Oscillatoriophycideae</taxon>
        <taxon>Chroococcales</taxon>
        <taxon>Aphanothecaceae</taxon>
        <taxon>Crocosphaera</taxon>
        <taxon>Crocosphaera chwakensis</taxon>
    </lineage>
</organism>
<evidence type="ECO:0000313" key="1">
    <source>
        <dbReference type="EMBL" id="EAZ94054.1"/>
    </source>
</evidence>
<accession>A3IJS2</accession>
<proteinExistence type="predicted"/>
<sequence length="32" mass="3689">MYCNRLSLGWTFSVPFCNINVFETRLCGNGVF</sequence>
<dbReference type="AlphaFoldDB" id="A3IJS2"/>
<protein>
    <submittedName>
        <fullName evidence="1">Uncharacterized protein</fullName>
    </submittedName>
</protein>
<dbReference type="Proteomes" id="UP000003781">
    <property type="component" value="Unassembled WGS sequence"/>
</dbReference>
<evidence type="ECO:0000313" key="2">
    <source>
        <dbReference type="Proteomes" id="UP000003781"/>
    </source>
</evidence>
<reference evidence="1 2" key="1">
    <citation type="submission" date="2007-03" db="EMBL/GenBank/DDBJ databases">
        <authorList>
            <person name="Stal L."/>
            <person name="Ferriera S."/>
            <person name="Johnson J."/>
            <person name="Kravitz S."/>
            <person name="Beeson K."/>
            <person name="Sutton G."/>
            <person name="Rogers Y.-H."/>
            <person name="Friedman R."/>
            <person name="Frazier M."/>
            <person name="Venter J.C."/>
        </authorList>
    </citation>
    <scope>NUCLEOTIDE SEQUENCE [LARGE SCALE GENOMIC DNA]</scope>
    <source>
        <strain evidence="1 2">CCY0110</strain>
    </source>
</reference>
<name>A3IJS2_9CHRO</name>
<gene>
    <name evidence="1" type="ORF">CY0110_19702</name>
</gene>
<comment type="caution">
    <text evidence="1">The sequence shown here is derived from an EMBL/GenBank/DDBJ whole genome shotgun (WGS) entry which is preliminary data.</text>
</comment>
<keyword evidence="2" id="KW-1185">Reference proteome</keyword>
<dbReference type="EMBL" id="AAXW01000002">
    <property type="protein sequence ID" value="EAZ94054.1"/>
    <property type="molecule type" value="Genomic_DNA"/>
</dbReference>